<name>L0IGE1_HALRX</name>
<evidence type="ECO:0000256" key="6">
    <source>
        <dbReference type="ARBA" id="ARBA00023049"/>
    </source>
</evidence>
<keyword evidence="3" id="KW-0479">Metal-binding</keyword>
<sequence>MAIFPPTRRPTVDLVVFGDEPVDMVPIARRTLRERFGVDPGVRRIEPVDYYADLVAPAGFDEPTYYPATELLDPTKEASEADREIGLVADPLILDEQPRIFGVALVGESPAVITSDPLTDGGDRFETRVEKQVTKQLGHLFGIETTHAGCVFEETPTLYDLDESPPTFCESCHARLTDPTTSPKPADWFVRDTRVYREVTGDDSRDGPAKGVEEPVAIRDEKSETVVTDDRTAVGGEASGRQQSATGDRGRSAAGQSANHGTGLPAGLRRPVHGLYRYARVWGLILCFAAFTILGLLIELELYARLTGETPSTGVTWGMLVGAVGIGYYGQRTVRRWVGRGRARLTRS</sequence>
<evidence type="ECO:0000256" key="8">
    <source>
        <dbReference type="SAM" id="Phobius"/>
    </source>
</evidence>
<evidence type="ECO:0000256" key="3">
    <source>
        <dbReference type="ARBA" id="ARBA00022723"/>
    </source>
</evidence>
<keyword evidence="4" id="KW-0378">Hydrolase</keyword>
<feature type="transmembrane region" description="Helical" evidence="8">
    <location>
        <begin position="278"/>
        <end position="298"/>
    </location>
</feature>
<keyword evidence="8" id="KW-0812">Transmembrane</keyword>
<keyword evidence="6" id="KW-0482">Metalloprotease</keyword>
<protein>
    <submittedName>
        <fullName evidence="9">Putative Zn-dependent protease</fullName>
    </submittedName>
</protein>
<accession>L0IGE1</accession>
<evidence type="ECO:0000256" key="2">
    <source>
        <dbReference type="ARBA" id="ARBA00022670"/>
    </source>
</evidence>
<dbReference type="GO" id="GO:0046872">
    <property type="term" value="F:metal ion binding"/>
    <property type="evidence" value="ECO:0007669"/>
    <property type="project" value="UniProtKB-KW"/>
</dbReference>
<evidence type="ECO:0000313" key="10">
    <source>
        <dbReference type="Proteomes" id="UP000010846"/>
    </source>
</evidence>
<dbReference type="eggNOG" id="arCOG00458">
    <property type="taxonomic scope" value="Archaea"/>
</dbReference>
<dbReference type="Pfam" id="PF07998">
    <property type="entry name" value="Peptidase_M54"/>
    <property type="match status" value="1"/>
</dbReference>
<keyword evidence="8" id="KW-1133">Transmembrane helix</keyword>
<feature type="region of interest" description="Disordered" evidence="7">
    <location>
        <begin position="199"/>
        <end position="264"/>
    </location>
</feature>
<comment type="cofactor">
    <cofactor evidence="1">
        <name>Zn(2+)</name>
        <dbReference type="ChEBI" id="CHEBI:29105"/>
    </cofactor>
</comment>
<dbReference type="Proteomes" id="UP000010846">
    <property type="component" value="Chromosome"/>
</dbReference>
<dbReference type="STRING" id="797302.Halru_2475"/>
<gene>
    <name evidence="9" type="ordered locus">Halru_2475</name>
</gene>
<keyword evidence="8" id="KW-0472">Membrane</keyword>
<evidence type="ECO:0000256" key="4">
    <source>
        <dbReference type="ARBA" id="ARBA00022801"/>
    </source>
</evidence>
<dbReference type="KEGG" id="hru:Halru_2475"/>
<feature type="compositionally biased region" description="Basic and acidic residues" evidence="7">
    <location>
        <begin position="199"/>
        <end position="232"/>
    </location>
</feature>
<dbReference type="GeneID" id="14376983"/>
<dbReference type="Gene3D" id="3.40.390.10">
    <property type="entry name" value="Collagenase (Catalytic Domain)"/>
    <property type="match status" value="1"/>
</dbReference>
<evidence type="ECO:0000256" key="5">
    <source>
        <dbReference type="ARBA" id="ARBA00022833"/>
    </source>
</evidence>
<keyword evidence="2 9" id="KW-0645">Protease</keyword>
<feature type="transmembrane region" description="Helical" evidence="8">
    <location>
        <begin position="310"/>
        <end position="330"/>
    </location>
</feature>
<dbReference type="OrthoDB" id="80603at2157"/>
<organism evidence="9 10">
    <name type="scientific">Halovivax ruber (strain DSM 18193 / JCM 13892 / XH-70)</name>
    <dbReference type="NCBI Taxonomy" id="797302"/>
    <lineage>
        <taxon>Archaea</taxon>
        <taxon>Methanobacteriati</taxon>
        <taxon>Methanobacteriota</taxon>
        <taxon>Stenosarchaea group</taxon>
        <taxon>Halobacteria</taxon>
        <taxon>Halobacteriales</taxon>
        <taxon>Natrialbaceae</taxon>
        <taxon>Halovivax</taxon>
    </lineage>
</organism>
<dbReference type="HOGENOM" id="CLU_795979_0_0_2"/>
<dbReference type="InterPro" id="IPR012962">
    <property type="entry name" value="Pept_M54_archaemetzincn"/>
</dbReference>
<reference evidence="9" key="1">
    <citation type="submission" date="2011-09" db="EMBL/GenBank/DDBJ databases">
        <title>Complete sequence of Halovivax ruber XH-70.</title>
        <authorList>
            <consortium name="US DOE Joint Genome Institute"/>
            <person name="Lucas S."/>
            <person name="Han J."/>
            <person name="Lapidus A."/>
            <person name="Cheng J.-F."/>
            <person name="Goodwin L."/>
            <person name="Pitluck S."/>
            <person name="Peters L."/>
            <person name="Mikhailova N."/>
            <person name="Davenport K."/>
            <person name="Detter J.C."/>
            <person name="Han C."/>
            <person name="Tapia R."/>
            <person name="Land M."/>
            <person name="Hauser L."/>
            <person name="Kyrpides N."/>
            <person name="Ivanova N."/>
            <person name="Pagani I."/>
            <person name="Sproer C."/>
            <person name="Anderson I."/>
            <person name="Woyke T."/>
        </authorList>
    </citation>
    <scope>NUCLEOTIDE SEQUENCE</scope>
    <source>
        <strain evidence="9">XH-70</strain>
    </source>
</reference>
<dbReference type="InterPro" id="IPR024079">
    <property type="entry name" value="MetalloPept_cat_dom_sf"/>
</dbReference>
<dbReference type="GO" id="GO:0008237">
    <property type="term" value="F:metallopeptidase activity"/>
    <property type="evidence" value="ECO:0007669"/>
    <property type="project" value="UniProtKB-KW"/>
</dbReference>
<dbReference type="AlphaFoldDB" id="L0IGE1"/>
<dbReference type="EMBL" id="CP003050">
    <property type="protein sequence ID" value="AGB17057.1"/>
    <property type="molecule type" value="Genomic_DNA"/>
</dbReference>
<proteinExistence type="predicted"/>
<keyword evidence="5" id="KW-0862">Zinc</keyword>
<evidence type="ECO:0000256" key="7">
    <source>
        <dbReference type="SAM" id="MobiDB-lite"/>
    </source>
</evidence>
<evidence type="ECO:0000313" key="9">
    <source>
        <dbReference type="EMBL" id="AGB17057.1"/>
    </source>
</evidence>
<keyword evidence="10" id="KW-1185">Reference proteome</keyword>
<evidence type="ECO:0000256" key="1">
    <source>
        <dbReference type="ARBA" id="ARBA00001947"/>
    </source>
</evidence>
<dbReference type="RefSeq" id="WP_015301660.1">
    <property type="nucleotide sequence ID" value="NC_019964.1"/>
</dbReference>
<dbReference type="GO" id="GO:0006508">
    <property type="term" value="P:proteolysis"/>
    <property type="evidence" value="ECO:0007669"/>
    <property type="project" value="UniProtKB-KW"/>
</dbReference>